<name>A0A154QN32_9GAMM</name>
<keyword evidence="5" id="KW-0762">Sugar transport</keyword>
<keyword evidence="10 11" id="KW-0472">Membrane</keyword>
<keyword evidence="9" id="KW-0625">Polysaccharide transport</keyword>
<feature type="transmembrane region" description="Helical" evidence="11">
    <location>
        <begin position="191"/>
        <end position="210"/>
    </location>
</feature>
<keyword evidence="6 11" id="KW-0812">Transmembrane</keyword>
<evidence type="ECO:0000256" key="9">
    <source>
        <dbReference type="ARBA" id="ARBA00023047"/>
    </source>
</evidence>
<dbReference type="Pfam" id="PF01061">
    <property type="entry name" value="ABC2_membrane"/>
    <property type="match status" value="1"/>
</dbReference>
<evidence type="ECO:0000256" key="8">
    <source>
        <dbReference type="ARBA" id="ARBA00022989"/>
    </source>
</evidence>
<dbReference type="Proteomes" id="UP000076131">
    <property type="component" value="Unassembled WGS sequence"/>
</dbReference>
<organism evidence="13 14">
    <name type="scientific">Rhodanobacter thiooxydans</name>
    <dbReference type="NCBI Taxonomy" id="416169"/>
    <lineage>
        <taxon>Bacteria</taxon>
        <taxon>Pseudomonadati</taxon>
        <taxon>Pseudomonadota</taxon>
        <taxon>Gammaproteobacteria</taxon>
        <taxon>Lysobacterales</taxon>
        <taxon>Rhodanobacteraceae</taxon>
        <taxon>Rhodanobacter</taxon>
    </lineage>
</organism>
<proteinExistence type="inferred from homology"/>
<feature type="domain" description="ABC transmembrane type-2" evidence="12">
    <location>
        <begin position="42"/>
        <end position="268"/>
    </location>
</feature>
<dbReference type="InterPro" id="IPR000412">
    <property type="entry name" value="ABC_2_transport"/>
</dbReference>
<dbReference type="InterPro" id="IPR047817">
    <property type="entry name" value="ABC2_TM_bact-type"/>
</dbReference>
<evidence type="ECO:0000256" key="5">
    <source>
        <dbReference type="ARBA" id="ARBA00022597"/>
    </source>
</evidence>
<keyword evidence="3 11" id="KW-0813">Transport</keyword>
<feature type="transmembrane region" description="Helical" evidence="11">
    <location>
        <begin position="81"/>
        <end position="102"/>
    </location>
</feature>
<comment type="subcellular location">
    <subcellularLocation>
        <location evidence="11">Cell inner membrane</location>
        <topology evidence="11">Multi-pass membrane protein</topology>
    </subcellularLocation>
    <subcellularLocation>
        <location evidence="1">Cell membrane</location>
        <topology evidence="1">Multi-pass membrane protein</topology>
    </subcellularLocation>
</comment>
<dbReference type="InterPro" id="IPR013525">
    <property type="entry name" value="ABC2_TM"/>
</dbReference>
<dbReference type="GO" id="GO:0140359">
    <property type="term" value="F:ABC-type transporter activity"/>
    <property type="evidence" value="ECO:0007669"/>
    <property type="project" value="InterPro"/>
</dbReference>
<keyword evidence="7" id="KW-0972">Capsule biogenesis/degradation</keyword>
<evidence type="ECO:0000256" key="11">
    <source>
        <dbReference type="RuleBase" id="RU361157"/>
    </source>
</evidence>
<dbReference type="RefSeq" id="WP_063107528.1">
    <property type="nucleotide sequence ID" value="NZ_LVJS01000008.1"/>
</dbReference>
<keyword evidence="4 11" id="KW-1003">Cell membrane</keyword>
<dbReference type="EMBL" id="LVJS01000008">
    <property type="protein sequence ID" value="KZC25196.1"/>
    <property type="molecule type" value="Genomic_DNA"/>
</dbReference>
<evidence type="ECO:0000256" key="6">
    <source>
        <dbReference type="ARBA" id="ARBA00022692"/>
    </source>
</evidence>
<evidence type="ECO:0000256" key="7">
    <source>
        <dbReference type="ARBA" id="ARBA00022903"/>
    </source>
</evidence>
<comment type="similarity">
    <text evidence="2 11">Belongs to the ABC-2 integral membrane protein family.</text>
</comment>
<feature type="transmembrane region" description="Helical" evidence="11">
    <location>
        <begin position="122"/>
        <end position="149"/>
    </location>
</feature>
<dbReference type="AlphaFoldDB" id="A0A154QN32"/>
<gene>
    <name evidence="13" type="ORF">RHOFW104T7_04890</name>
</gene>
<dbReference type="PANTHER" id="PTHR30413">
    <property type="entry name" value="INNER MEMBRANE TRANSPORT PERMEASE"/>
    <property type="match status" value="1"/>
</dbReference>
<dbReference type="STRING" id="416169.RHOFW104T7_04890"/>
<evidence type="ECO:0000256" key="1">
    <source>
        <dbReference type="ARBA" id="ARBA00004651"/>
    </source>
</evidence>
<dbReference type="PANTHER" id="PTHR30413:SF10">
    <property type="entry name" value="CAPSULE POLYSACCHARIDE EXPORT INNER-MEMBRANE PROTEIN CTRC"/>
    <property type="match status" value="1"/>
</dbReference>
<accession>A0A154QN32</accession>
<dbReference type="PROSITE" id="PS51012">
    <property type="entry name" value="ABC_TM2"/>
    <property type="match status" value="1"/>
</dbReference>
<keyword evidence="8 11" id="KW-1133">Transmembrane helix</keyword>
<dbReference type="PIRSF" id="PIRSF006648">
    <property type="entry name" value="DrrB"/>
    <property type="match status" value="1"/>
</dbReference>
<evidence type="ECO:0000256" key="3">
    <source>
        <dbReference type="ARBA" id="ARBA00022448"/>
    </source>
</evidence>
<dbReference type="PRINTS" id="PR00164">
    <property type="entry name" value="ABC2TRNSPORT"/>
</dbReference>
<dbReference type="GO" id="GO:0015774">
    <property type="term" value="P:polysaccharide transport"/>
    <property type="evidence" value="ECO:0007669"/>
    <property type="project" value="UniProtKB-KW"/>
</dbReference>
<evidence type="ECO:0000256" key="10">
    <source>
        <dbReference type="ARBA" id="ARBA00023136"/>
    </source>
</evidence>
<sequence length="276" mass="31562">MNPHSSRRISLLELLESLRRNRQLIFKMTRRDVVGRYSGSMLGLAWSFFNPLLMLVIYTFVFSVVFKSRWEMGVGESKTDYAMLLFTGMIMHGLFAECVNRAPTLILSNVNYVKKVIFPLEILPWVSLGSALFHAIISLVVLLLLQLLFNQNIPWTVVLFPLVLLPLILATMGFAWFLASLGVYVRDIGQVTGIFTTALLFLSCVFYPLSSLPEKYQYLMKLNPLAYIIEGSRDTLIFGRIPDFSQWLVYFVISTIVAWLGFAWFQRTRGGFADVI</sequence>
<dbReference type="GO" id="GO:0015920">
    <property type="term" value="P:lipopolysaccharide transport"/>
    <property type="evidence" value="ECO:0007669"/>
    <property type="project" value="TreeGrafter"/>
</dbReference>
<feature type="transmembrane region" description="Helical" evidence="11">
    <location>
        <begin position="155"/>
        <end position="179"/>
    </location>
</feature>
<evidence type="ECO:0000313" key="13">
    <source>
        <dbReference type="EMBL" id="KZC25196.1"/>
    </source>
</evidence>
<feature type="transmembrane region" description="Helical" evidence="11">
    <location>
        <begin position="37"/>
        <end position="61"/>
    </location>
</feature>
<evidence type="ECO:0000256" key="2">
    <source>
        <dbReference type="ARBA" id="ARBA00007783"/>
    </source>
</evidence>
<evidence type="ECO:0000259" key="12">
    <source>
        <dbReference type="PROSITE" id="PS51012"/>
    </source>
</evidence>
<evidence type="ECO:0000256" key="4">
    <source>
        <dbReference type="ARBA" id="ARBA00022475"/>
    </source>
</evidence>
<evidence type="ECO:0000313" key="14">
    <source>
        <dbReference type="Proteomes" id="UP000076131"/>
    </source>
</evidence>
<keyword evidence="14" id="KW-1185">Reference proteome</keyword>
<comment type="caution">
    <text evidence="13">The sequence shown here is derived from an EMBL/GenBank/DDBJ whole genome shotgun (WGS) entry which is preliminary data.</text>
</comment>
<protein>
    <recommendedName>
        <fullName evidence="11">Transport permease protein</fullName>
    </recommendedName>
</protein>
<reference evidence="13 14" key="1">
    <citation type="journal article" date="2016" name="MBio">
        <title>Lateral Gene Transfer in a Heavy Metal-Contaminated-Groundwater Microbial Community.</title>
        <authorList>
            <person name="Hemme C.L."/>
            <person name="Green S.J."/>
            <person name="Rishishwar L."/>
            <person name="Prakash O."/>
            <person name="Pettenato A."/>
            <person name="Chakraborty R."/>
            <person name="Deutschbauer A.M."/>
            <person name="Van Nostrand J.D."/>
            <person name="Wu L."/>
            <person name="He Z."/>
            <person name="Jordan I.K."/>
            <person name="Hazen T.C."/>
            <person name="Arkin A.P."/>
            <person name="Kostka J.E."/>
            <person name="Zhou J."/>
        </authorList>
    </citation>
    <scope>NUCLEOTIDE SEQUENCE [LARGE SCALE GENOMIC DNA]</scope>
    <source>
        <strain evidence="13 14">FW104-T7</strain>
    </source>
</reference>
<dbReference type="GO" id="GO:0043190">
    <property type="term" value="C:ATP-binding cassette (ABC) transporter complex"/>
    <property type="evidence" value="ECO:0007669"/>
    <property type="project" value="InterPro"/>
</dbReference>
<feature type="transmembrane region" description="Helical" evidence="11">
    <location>
        <begin position="247"/>
        <end position="265"/>
    </location>
</feature>